<gene>
    <name evidence="2" type="primary">PTP</name>
    <name evidence="2" type="ORF">Naga_100004g15</name>
</gene>
<evidence type="ECO:0000313" key="2">
    <source>
        <dbReference type="EMBL" id="EWM28224.1"/>
    </source>
</evidence>
<sequence>MAPPQSAPKHFYSSVPQTSAMAVLAGKPTFLAWGKLRFLLMDAPRDCNLSHYIREAKRHNVIALVRVCEPTYDTEEVEAAGIQVLDMGYDDGSSPPQDVIDRWLALVDDVFSKPARLTPSLSPAASYPGIQSGKSGVALARSMSWRENSHQGAAAASPQELEESEEPAPTIAVHCVAGLGRAPVLVALALIEHGFGDASAVVEFIRSKRRGAINMRQLNYLEQYQKREAVSCGGCSIM</sequence>
<dbReference type="SUPFAM" id="SSF52799">
    <property type="entry name" value="(Phosphotyrosine protein) phosphatases II"/>
    <property type="match status" value="1"/>
</dbReference>
<dbReference type="InterPro" id="IPR003595">
    <property type="entry name" value="Tyr_Pase_cat"/>
</dbReference>
<dbReference type="InterPro" id="IPR029021">
    <property type="entry name" value="Prot-tyrosine_phosphatase-like"/>
</dbReference>
<proteinExistence type="predicted"/>
<reference evidence="2 3" key="1">
    <citation type="journal article" date="2014" name="Mol. Plant">
        <title>Chromosome Scale Genome Assembly and Transcriptome Profiling of Nannochloropsis gaditana in Nitrogen Depletion.</title>
        <authorList>
            <person name="Corteggiani Carpinelli E."/>
            <person name="Telatin A."/>
            <person name="Vitulo N."/>
            <person name="Forcato C."/>
            <person name="D'Angelo M."/>
            <person name="Schiavon R."/>
            <person name="Vezzi A."/>
            <person name="Giacometti G.M."/>
            <person name="Morosinotto T."/>
            <person name="Valle G."/>
        </authorList>
    </citation>
    <scope>NUCLEOTIDE SEQUENCE [LARGE SCALE GENOMIC DNA]</scope>
    <source>
        <strain evidence="2 3">B-31</strain>
    </source>
</reference>
<dbReference type="Gene3D" id="3.90.190.10">
    <property type="entry name" value="Protein tyrosine phosphatase superfamily"/>
    <property type="match status" value="1"/>
</dbReference>
<dbReference type="PROSITE" id="PS50056">
    <property type="entry name" value="TYR_PHOSPHATASE_2"/>
    <property type="match status" value="1"/>
</dbReference>
<dbReference type="OrthoDB" id="5632at2759"/>
<dbReference type="OMA" id="RCCQQTY"/>
<organism evidence="2 3">
    <name type="scientific">Nannochloropsis gaditana</name>
    <dbReference type="NCBI Taxonomy" id="72520"/>
    <lineage>
        <taxon>Eukaryota</taxon>
        <taxon>Sar</taxon>
        <taxon>Stramenopiles</taxon>
        <taxon>Ochrophyta</taxon>
        <taxon>Eustigmatophyceae</taxon>
        <taxon>Eustigmatales</taxon>
        <taxon>Monodopsidaceae</taxon>
        <taxon>Nannochloropsis</taxon>
    </lineage>
</organism>
<dbReference type="AlphaFoldDB" id="W7U6B7"/>
<dbReference type="InterPro" id="IPR050561">
    <property type="entry name" value="PTP"/>
</dbReference>
<dbReference type="Proteomes" id="UP000019335">
    <property type="component" value="Chromosome 5"/>
</dbReference>
<accession>W7U6B7</accession>
<comment type="caution">
    <text evidence="2">The sequence shown here is derived from an EMBL/GenBank/DDBJ whole genome shotgun (WGS) entry which is preliminary data.</text>
</comment>
<protein>
    <submittedName>
        <fullName evidence="2">Protein tyrosine phosphatase type iva protein 1</fullName>
    </submittedName>
</protein>
<name>W7U6B7_9STRA</name>
<dbReference type="SMART" id="SM00404">
    <property type="entry name" value="PTPc_motif"/>
    <property type="match status" value="1"/>
</dbReference>
<dbReference type="EMBL" id="AZIL01000352">
    <property type="protein sequence ID" value="EWM28224.1"/>
    <property type="molecule type" value="Genomic_DNA"/>
</dbReference>
<dbReference type="CDD" id="cd14500">
    <property type="entry name" value="PTP-IVa"/>
    <property type="match status" value="1"/>
</dbReference>
<evidence type="ECO:0000259" key="1">
    <source>
        <dbReference type="PROSITE" id="PS50056"/>
    </source>
</evidence>
<feature type="domain" description="Tyrosine specific protein phosphatases" evidence="1">
    <location>
        <begin position="159"/>
        <end position="220"/>
    </location>
</feature>
<dbReference type="InterPro" id="IPR000387">
    <property type="entry name" value="Tyr_Pase_dom"/>
</dbReference>
<dbReference type="PANTHER" id="PTHR23339">
    <property type="entry name" value="TYROSINE SPECIFIC PROTEIN PHOSPHATASE AND DUAL SPECIFICITY PROTEIN PHOSPHATASE"/>
    <property type="match status" value="1"/>
</dbReference>
<keyword evidence="3" id="KW-1185">Reference proteome</keyword>
<evidence type="ECO:0000313" key="3">
    <source>
        <dbReference type="Proteomes" id="UP000019335"/>
    </source>
</evidence>